<dbReference type="InterPro" id="IPR016024">
    <property type="entry name" value="ARM-type_fold"/>
</dbReference>
<feature type="compositionally biased region" description="Polar residues" evidence="2">
    <location>
        <begin position="30"/>
        <end position="43"/>
    </location>
</feature>
<proteinExistence type="predicted"/>
<evidence type="ECO:0000256" key="2">
    <source>
        <dbReference type="SAM" id="MobiDB-lite"/>
    </source>
</evidence>
<feature type="region of interest" description="Disordered" evidence="2">
    <location>
        <begin position="975"/>
        <end position="1018"/>
    </location>
</feature>
<accession>X6P1Q8</accession>
<dbReference type="SUPFAM" id="SSF48371">
    <property type="entry name" value="ARM repeat"/>
    <property type="match status" value="1"/>
</dbReference>
<keyword evidence="4" id="KW-1185">Reference proteome</keyword>
<comment type="caution">
    <text evidence="3">The sequence shown here is derived from an EMBL/GenBank/DDBJ whole genome shotgun (WGS) entry which is preliminary data.</text>
</comment>
<sequence>MTITTSVGGSATTNNVPATNASIRKKSRLSGRQSLSGNYSNSELLDGQEEENTDIVVKVIPILEQLGRGENLDKLILEIIRGLDAKTELLQLLTAAKDHVTIYGINDALSVIRNMETNVLMKALENESANCQQRNEIFERLKNETADMRKALKTAQTEHANLEKQIKEIEDKSNEKTDNKAQQNRGNLFGRLFFAQNASDASSSSASNPKLEEQKMAYENSTNLLVQSNMQLGETEIVSSEGMLGNMLLALVGDVGKEMSTILSANKIPSRTTSVEFVTLWKNFPENVPTYIPILQRVSKLGALAFHSFIKSIINSDGEAIRNYLPSSNNLSSTNSPTSISENLTGFPSTDALDSGSKSTSFRLEYLKQHISQHLVCLLSNPVVKELCNFVMDFIMADVLASVLYYAGSQLSMKTRKNNLHEDLINKLISKLPLLSQTAIGDILGQAFEQRRRRKWGILISLVTPRFADETVHALHKAYELATVEEAKTGILNGAKYIRFDIGSPSTIDTHMRWLNSLLLKSKEKDGQHRQQLCVRAMEHTLRSLPLYSNVEKLKGYLDETQSRLDQLGKNLDYLTSPRIRLINTDLLRSNSSINAMRANLEQCIKFKFSNKRISPRYLADLLHFLRGGGSTWDQFSLQLESAEFGDITGHEKKVTLDSHSSSYRPTIDRLEQAYGTARTQLPIEICQLIGQKIFRSNRTYNSKNSVDAEIIHLLCLCMVQMAVHNFPYTSEAINEFIRNPKNGTIERVFIAVYALNFICVPEGLFREHLSRMFDDEALDESFDKIKTLLRPTLELLFVEISKYIPLVKHLLTIGDAIVEFPTNSFTIQDEQQMFNDHVHKLLQLDWNSGDLNMEQVLPDFPDITLDFLIYCLRLAPHINCDSLWEPTPDNCSMSGKFIGKWVLHRDANVRAQVLRTIVRSMKHEELRSDIIQCFITMLSHRDYQSPSCLSMLLKTVTHLMEVFKKEMIVSNENRKTTAGVRGGNDNKDENDVWSPKSQKTRRAANLNTPDVNKDEEKSDEFPEWLQWFPRADGYGLVLLCHYDGHVRYFAYEFLLKLCDIYNTFVGKEEMATAFYSELVRTTSKGLNRAGSTFNGSRTPFPKASLHTAALSAMSTLDKTIGGLIQVHGRTISRIALMKANQENNARNEMGLLLNNTTGAVPSTILESSGPDNERIINGEISTALGSQRMSMTAAGLAMLRNQMRANISKQKDLGFHTVVRMEGLVPSIISQLAKKVVDAHIHETIYAASCFIYHLLGDMPPANCKGKTGWSNGDEWKERSFTRIYWINLHTLLLGLVGEGIPNPFSTTSVKTEELKSNTFENSNGYVFAYQPPGFRGTGGKCFEDTKKDLQKYMKENFWNCLHEESTWLRNVIAEILEGMHWEGIPLILNTLIDVYNDTQGRRRTRMIEDIVFLLHRLGEVNNFAAGIYHGDKDLVKKMFDFIDSLRAEAFRQDRIEKSRWFETQRDLAESYALFLRGLSRIGAHPSIRHVFWHFPNEGVTQEEIQNNIRQFRKRLRYSKKSMMQNRIEYDKLPHISQTNEETRFKMLIWLLKFSNDVDKGANSLHFEDQDFKTTSDRQRVVSVAVFTALQHLLNMGRVFPSKYLGIEEKTTKPKASKKEKLKLKTNLLRGQDNYV</sequence>
<feature type="region of interest" description="Disordered" evidence="2">
    <location>
        <begin position="1"/>
        <end position="46"/>
    </location>
</feature>
<gene>
    <name evidence="3" type="ORF">RFI_05119</name>
</gene>
<keyword evidence="1" id="KW-0175">Coiled coil</keyword>
<dbReference type="EMBL" id="ASPP01004544">
    <property type="protein sequence ID" value="ETO31999.1"/>
    <property type="molecule type" value="Genomic_DNA"/>
</dbReference>
<evidence type="ECO:0000313" key="4">
    <source>
        <dbReference type="Proteomes" id="UP000023152"/>
    </source>
</evidence>
<feature type="compositionally biased region" description="Polar residues" evidence="2">
    <location>
        <begin position="1"/>
        <end position="22"/>
    </location>
</feature>
<protein>
    <submittedName>
        <fullName evidence="3">Uncharacterized protein</fullName>
    </submittedName>
</protein>
<reference evidence="3 4" key="1">
    <citation type="journal article" date="2013" name="Curr. Biol.">
        <title>The Genome of the Foraminiferan Reticulomyxa filosa.</title>
        <authorList>
            <person name="Glockner G."/>
            <person name="Hulsmann N."/>
            <person name="Schleicher M."/>
            <person name="Noegel A.A."/>
            <person name="Eichinger L."/>
            <person name="Gallinger C."/>
            <person name="Pawlowski J."/>
            <person name="Sierra R."/>
            <person name="Euteneuer U."/>
            <person name="Pillet L."/>
            <person name="Moustafa A."/>
            <person name="Platzer M."/>
            <person name="Groth M."/>
            <person name="Szafranski K."/>
            <person name="Schliwa M."/>
        </authorList>
    </citation>
    <scope>NUCLEOTIDE SEQUENCE [LARGE SCALE GENOMIC DNA]</scope>
</reference>
<evidence type="ECO:0000256" key="1">
    <source>
        <dbReference type="SAM" id="Coils"/>
    </source>
</evidence>
<name>X6P1Q8_RETFI</name>
<organism evidence="3 4">
    <name type="scientific">Reticulomyxa filosa</name>
    <dbReference type="NCBI Taxonomy" id="46433"/>
    <lineage>
        <taxon>Eukaryota</taxon>
        <taxon>Sar</taxon>
        <taxon>Rhizaria</taxon>
        <taxon>Retaria</taxon>
        <taxon>Foraminifera</taxon>
        <taxon>Monothalamids</taxon>
        <taxon>Reticulomyxidae</taxon>
        <taxon>Reticulomyxa</taxon>
    </lineage>
</organism>
<evidence type="ECO:0000313" key="3">
    <source>
        <dbReference type="EMBL" id="ETO31999.1"/>
    </source>
</evidence>
<dbReference type="Proteomes" id="UP000023152">
    <property type="component" value="Unassembled WGS sequence"/>
</dbReference>
<feature type="coiled-coil region" evidence="1">
    <location>
        <begin position="121"/>
        <end position="182"/>
    </location>
</feature>